<keyword evidence="1" id="KW-0472">Membrane</keyword>
<evidence type="ECO:0000256" key="1">
    <source>
        <dbReference type="SAM" id="Phobius"/>
    </source>
</evidence>
<evidence type="ECO:0008006" key="4">
    <source>
        <dbReference type="Google" id="ProtNLM"/>
    </source>
</evidence>
<dbReference type="RefSeq" id="WP_190431289.1">
    <property type="nucleotide sequence ID" value="NZ_JAMPKM010000001.1"/>
</dbReference>
<reference evidence="2 3" key="1">
    <citation type="submission" date="2022-04" db="EMBL/GenBank/DDBJ databases">
        <title>Positive selection, recombination, and allopatry shape intraspecific diversity of widespread and dominant cyanobacteria.</title>
        <authorList>
            <person name="Wei J."/>
            <person name="Shu W."/>
            <person name="Hu C."/>
        </authorList>
    </citation>
    <scope>NUCLEOTIDE SEQUENCE [LARGE SCALE GENOMIC DNA]</scope>
    <source>
        <strain evidence="2 3">GB2-A4</strain>
    </source>
</reference>
<name>A0ABV0J3M5_9CYAN</name>
<gene>
    <name evidence="2" type="ORF">NC998_01415</name>
</gene>
<protein>
    <recommendedName>
        <fullName evidence="4">NADH dehydrogenase subunit 4L</fullName>
    </recommendedName>
</protein>
<sequence>MVYFTFLMELVVLFVLTCLLCWLVNALWIFNPLFTLVLLLVGVLGLGYGALVVVDNI</sequence>
<dbReference type="Proteomes" id="UP001464891">
    <property type="component" value="Unassembled WGS sequence"/>
</dbReference>
<accession>A0ABV0J3M5</accession>
<organism evidence="2 3">
    <name type="scientific">Trichocoleus desertorum GB2-A4</name>
    <dbReference type="NCBI Taxonomy" id="2933944"/>
    <lineage>
        <taxon>Bacteria</taxon>
        <taxon>Bacillati</taxon>
        <taxon>Cyanobacteriota</taxon>
        <taxon>Cyanophyceae</taxon>
        <taxon>Leptolyngbyales</taxon>
        <taxon>Trichocoleusaceae</taxon>
        <taxon>Trichocoleus</taxon>
    </lineage>
</organism>
<evidence type="ECO:0000313" key="2">
    <source>
        <dbReference type="EMBL" id="MEP0815750.1"/>
    </source>
</evidence>
<feature type="transmembrane region" description="Helical" evidence="1">
    <location>
        <begin position="36"/>
        <end position="54"/>
    </location>
</feature>
<comment type="caution">
    <text evidence="2">The sequence shown here is derived from an EMBL/GenBank/DDBJ whole genome shotgun (WGS) entry which is preliminary data.</text>
</comment>
<evidence type="ECO:0000313" key="3">
    <source>
        <dbReference type="Proteomes" id="UP001464891"/>
    </source>
</evidence>
<dbReference type="EMBL" id="JAMPKM010000001">
    <property type="protein sequence ID" value="MEP0815750.1"/>
    <property type="molecule type" value="Genomic_DNA"/>
</dbReference>
<keyword evidence="3" id="KW-1185">Reference proteome</keyword>
<proteinExistence type="predicted"/>
<keyword evidence="1" id="KW-1133">Transmembrane helix</keyword>
<keyword evidence="1" id="KW-0812">Transmembrane</keyword>